<dbReference type="Pfam" id="PF02687">
    <property type="entry name" value="FtsX"/>
    <property type="match status" value="1"/>
</dbReference>
<evidence type="ECO:0000259" key="7">
    <source>
        <dbReference type="Pfam" id="PF02687"/>
    </source>
</evidence>
<evidence type="ECO:0000256" key="4">
    <source>
        <dbReference type="ARBA" id="ARBA00022989"/>
    </source>
</evidence>
<comment type="subcellular location">
    <subcellularLocation>
        <location evidence="1">Cell membrane</location>
        <topology evidence="1">Multi-pass membrane protein</topology>
    </subcellularLocation>
</comment>
<evidence type="ECO:0000256" key="6">
    <source>
        <dbReference type="SAM" id="Phobius"/>
    </source>
</evidence>
<proteinExistence type="predicted"/>
<protein>
    <recommendedName>
        <fullName evidence="7">ABC3 transporter permease C-terminal domain-containing protein</fullName>
    </recommendedName>
</protein>
<feature type="transmembrane region" description="Helical" evidence="6">
    <location>
        <begin position="157"/>
        <end position="178"/>
    </location>
</feature>
<feature type="transmembrane region" description="Helical" evidence="6">
    <location>
        <begin position="364"/>
        <end position="385"/>
    </location>
</feature>
<evidence type="ECO:0000256" key="3">
    <source>
        <dbReference type="ARBA" id="ARBA00022692"/>
    </source>
</evidence>
<dbReference type="GeneID" id="70580906"/>
<keyword evidence="4 6" id="KW-1133">Transmembrane helix</keyword>
<evidence type="ECO:0000313" key="9">
    <source>
        <dbReference type="Proteomes" id="UP000593842"/>
    </source>
</evidence>
<name>A0A7I8E1E7_9FIRM</name>
<organism evidence="8 9">
    <name type="scientific">Faecalibacillus intestinalis</name>
    <dbReference type="NCBI Taxonomy" id="1982626"/>
    <lineage>
        <taxon>Bacteria</taxon>
        <taxon>Bacillati</taxon>
        <taxon>Bacillota</taxon>
        <taxon>Erysipelotrichia</taxon>
        <taxon>Erysipelotrichales</taxon>
        <taxon>Coprobacillaceae</taxon>
        <taxon>Faecalibacillus</taxon>
    </lineage>
</organism>
<feature type="transmembrane region" description="Helical" evidence="6">
    <location>
        <begin position="308"/>
        <end position="327"/>
    </location>
</feature>
<evidence type="ECO:0000256" key="2">
    <source>
        <dbReference type="ARBA" id="ARBA00022475"/>
    </source>
</evidence>
<keyword evidence="3 6" id="KW-0812">Transmembrane</keyword>
<dbReference type="KEGG" id="fit:Fi14EGH31_24630"/>
<dbReference type="Proteomes" id="UP000593842">
    <property type="component" value="Chromosome"/>
</dbReference>
<keyword evidence="5 6" id="KW-0472">Membrane</keyword>
<reference evidence="9" key="1">
    <citation type="submission" date="2020-09" db="EMBL/GenBank/DDBJ databases">
        <title>Complete genome sequencing of Faecalibacillus intestinalis strain 14EGH31.</title>
        <authorList>
            <person name="Sakamoto M."/>
            <person name="Murakami T."/>
            <person name="Mori H."/>
        </authorList>
    </citation>
    <scope>NUCLEOTIDE SEQUENCE [LARGE SCALE GENOMIC DNA]</scope>
    <source>
        <strain evidence="9">14EGH31</strain>
    </source>
</reference>
<evidence type="ECO:0000313" key="8">
    <source>
        <dbReference type="EMBL" id="BCL58751.1"/>
    </source>
</evidence>
<feature type="transmembrane region" description="Helical" evidence="6">
    <location>
        <begin position="58"/>
        <end position="83"/>
    </location>
</feature>
<feature type="transmembrane region" description="Helical" evidence="6">
    <location>
        <begin position="227"/>
        <end position="248"/>
    </location>
</feature>
<sequence length="426" mass="48715">MLKFALEMLWTERKKTYGLIISIVTTLGICLLFLHFIVNPYLARKVTYDDMLDFSESFCIMLMGLFILMVCVSLICYSCNYYMKLHAREIGMLKIAGFNQGKVVLYQLIQMIMLMIVSVIITCCLSLVTTPIFLTIVYRYCHIHQSVFYFNFKLFKMLGILVVCILVILIAMQINYINNNSLSSLIKDKYITTQKEDHRVFIIPDYIYILGYFLGLYAMYVGEELDAGFAIASCIGAISAYGLFYYFIPHTLNEMVDSLNLKGEDTIVLGDLALFMQQSKLLIVFIMLAVILIPTFIFSSIHMKMLHIALHIGAILINFVLCLSVVSRFDIDALEKKEHFKNLCKMGLTNQDVKKISYKEGNGFYVVLWIFAGIYILSIACTFLIRASIDLGLVGIVLLEFVVPYGMAELIVYLKKRGQNYELHGN</sequence>
<feature type="transmembrane region" description="Helical" evidence="6">
    <location>
        <begin position="391"/>
        <end position="414"/>
    </location>
</feature>
<dbReference type="RefSeq" id="WP_200764902.1">
    <property type="nucleotide sequence ID" value="NZ_AP024085.1"/>
</dbReference>
<dbReference type="InterPro" id="IPR003838">
    <property type="entry name" value="ABC3_permease_C"/>
</dbReference>
<dbReference type="AlphaFoldDB" id="A0A7I8E1E7"/>
<feature type="transmembrane region" description="Helical" evidence="6">
    <location>
        <begin position="104"/>
        <end position="137"/>
    </location>
</feature>
<feature type="domain" description="ABC3 transporter permease C-terminal" evidence="7">
    <location>
        <begin position="62"/>
        <end position="172"/>
    </location>
</feature>
<gene>
    <name evidence="8" type="ORF">Fi14EGH31_24630</name>
</gene>
<feature type="transmembrane region" description="Helical" evidence="6">
    <location>
        <begin position="199"/>
        <end position="221"/>
    </location>
</feature>
<accession>A0A7I8E1E7</accession>
<dbReference type="GO" id="GO:0005886">
    <property type="term" value="C:plasma membrane"/>
    <property type="evidence" value="ECO:0007669"/>
    <property type="project" value="UniProtKB-SubCell"/>
</dbReference>
<dbReference type="EMBL" id="AP024085">
    <property type="protein sequence ID" value="BCL58751.1"/>
    <property type="molecule type" value="Genomic_DNA"/>
</dbReference>
<evidence type="ECO:0000256" key="1">
    <source>
        <dbReference type="ARBA" id="ARBA00004651"/>
    </source>
</evidence>
<evidence type="ECO:0000256" key="5">
    <source>
        <dbReference type="ARBA" id="ARBA00023136"/>
    </source>
</evidence>
<feature type="transmembrane region" description="Helical" evidence="6">
    <location>
        <begin position="281"/>
        <end position="302"/>
    </location>
</feature>
<keyword evidence="2" id="KW-1003">Cell membrane</keyword>
<feature type="transmembrane region" description="Helical" evidence="6">
    <location>
        <begin position="16"/>
        <end position="38"/>
    </location>
</feature>